<name>A0A0A9B2Y4_ARUDO</name>
<reference evidence="1" key="2">
    <citation type="journal article" date="2015" name="Data Brief">
        <title>Shoot transcriptome of the giant reed, Arundo donax.</title>
        <authorList>
            <person name="Barrero R.A."/>
            <person name="Guerrero F.D."/>
            <person name="Moolhuijzen P."/>
            <person name="Goolsby J.A."/>
            <person name="Tidwell J."/>
            <person name="Bellgard S.E."/>
            <person name="Bellgard M.I."/>
        </authorList>
    </citation>
    <scope>NUCLEOTIDE SEQUENCE</scope>
    <source>
        <tissue evidence="1">Shoot tissue taken approximately 20 cm above the soil surface</tissue>
    </source>
</reference>
<sequence length="21" mass="2222">MVPLRCSTVCLGSEGSRGRRG</sequence>
<evidence type="ECO:0000313" key="1">
    <source>
        <dbReference type="EMBL" id="JAD58374.1"/>
    </source>
</evidence>
<proteinExistence type="predicted"/>
<dbReference type="AlphaFoldDB" id="A0A0A9B2Y4"/>
<dbReference type="EMBL" id="GBRH01239521">
    <property type="protein sequence ID" value="JAD58374.1"/>
    <property type="molecule type" value="Transcribed_RNA"/>
</dbReference>
<organism evidence="1">
    <name type="scientific">Arundo donax</name>
    <name type="common">Giant reed</name>
    <name type="synonym">Donax arundinaceus</name>
    <dbReference type="NCBI Taxonomy" id="35708"/>
    <lineage>
        <taxon>Eukaryota</taxon>
        <taxon>Viridiplantae</taxon>
        <taxon>Streptophyta</taxon>
        <taxon>Embryophyta</taxon>
        <taxon>Tracheophyta</taxon>
        <taxon>Spermatophyta</taxon>
        <taxon>Magnoliopsida</taxon>
        <taxon>Liliopsida</taxon>
        <taxon>Poales</taxon>
        <taxon>Poaceae</taxon>
        <taxon>PACMAD clade</taxon>
        <taxon>Arundinoideae</taxon>
        <taxon>Arundineae</taxon>
        <taxon>Arundo</taxon>
    </lineage>
</organism>
<accession>A0A0A9B2Y4</accession>
<reference evidence="1" key="1">
    <citation type="submission" date="2014-09" db="EMBL/GenBank/DDBJ databases">
        <authorList>
            <person name="Magalhaes I.L.F."/>
            <person name="Oliveira U."/>
            <person name="Santos F.R."/>
            <person name="Vidigal T.H.D.A."/>
            <person name="Brescovit A.D."/>
            <person name="Santos A.J."/>
        </authorList>
    </citation>
    <scope>NUCLEOTIDE SEQUENCE</scope>
    <source>
        <tissue evidence="1">Shoot tissue taken approximately 20 cm above the soil surface</tissue>
    </source>
</reference>
<protein>
    <submittedName>
        <fullName evidence="1">Uncharacterized protein</fullName>
    </submittedName>
</protein>